<dbReference type="AlphaFoldDB" id="A0AA45UU36"/>
<proteinExistence type="predicted"/>
<sequence length="63" mass="7099">MLSLSINYSQCLHVAITLRLVLRVLCRGNVLINVDLRAVVLTLVIVGMIGTYLYTRLIIQRVT</sequence>
<dbReference type="EMBL" id="FLLR01000103">
    <property type="protein sequence ID" value="SBO14914.1"/>
    <property type="molecule type" value="Genomic_DNA"/>
</dbReference>
<evidence type="ECO:0000313" key="2">
    <source>
        <dbReference type="EMBL" id="SBO14914.1"/>
    </source>
</evidence>
<keyword evidence="1" id="KW-0472">Membrane</keyword>
<reference evidence="3" key="1">
    <citation type="submission" date="2016-03" db="EMBL/GenBank/DDBJ databases">
        <authorList>
            <person name="Loux Valentin"/>
        </authorList>
    </citation>
    <scope>NUCLEOTIDE SEQUENCE [LARGE SCALE GENOMIC DNA]</scope>
    <source>
        <strain evidence="3">C1</strain>
    </source>
</reference>
<comment type="caution">
    <text evidence="2">The sequence shown here is derived from an EMBL/GenBank/DDBJ whole genome shotgun (WGS) entry which is preliminary data.</text>
</comment>
<organism evidence="2 3">
    <name type="scientific">Anaplasma phagocytophilum</name>
    <name type="common">Ehrlichia phagocytophila</name>
    <dbReference type="NCBI Taxonomy" id="948"/>
    <lineage>
        <taxon>Bacteria</taxon>
        <taxon>Pseudomonadati</taxon>
        <taxon>Pseudomonadota</taxon>
        <taxon>Alphaproteobacteria</taxon>
        <taxon>Rickettsiales</taxon>
        <taxon>Anaplasmataceae</taxon>
        <taxon>Anaplasma</taxon>
        <taxon>phagocytophilum group</taxon>
    </lineage>
</organism>
<feature type="transmembrane region" description="Helical" evidence="1">
    <location>
        <begin position="36"/>
        <end position="55"/>
    </location>
</feature>
<evidence type="ECO:0000313" key="3">
    <source>
        <dbReference type="Proteomes" id="UP000078419"/>
    </source>
</evidence>
<protein>
    <submittedName>
        <fullName evidence="2">Uncharacterized protein</fullName>
    </submittedName>
</protein>
<gene>
    <name evidence="2" type="ORF">ANAPC1_01290</name>
</gene>
<dbReference type="Proteomes" id="UP000078419">
    <property type="component" value="Unassembled WGS sequence"/>
</dbReference>
<accession>A0AA45UU36</accession>
<keyword evidence="1" id="KW-1133">Transmembrane helix</keyword>
<keyword evidence="1" id="KW-0812">Transmembrane</keyword>
<evidence type="ECO:0000256" key="1">
    <source>
        <dbReference type="SAM" id="Phobius"/>
    </source>
</evidence>
<name>A0AA45UU36_ANAPH</name>